<protein>
    <submittedName>
        <fullName evidence="1">Uncharacterized protein</fullName>
    </submittedName>
</protein>
<organism evidence="1 2">
    <name type="scientific">Aegilops tauschii subsp. strangulata</name>
    <name type="common">Goatgrass</name>
    <dbReference type="NCBI Taxonomy" id="200361"/>
    <lineage>
        <taxon>Eukaryota</taxon>
        <taxon>Viridiplantae</taxon>
        <taxon>Streptophyta</taxon>
        <taxon>Embryophyta</taxon>
        <taxon>Tracheophyta</taxon>
        <taxon>Spermatophyta</taxon>
        <taxon>Magnoliopsida</taxon>
        <taxon>Liliopsida</taxon>
        <taxon>Poales</taxon>
        <taxon>Poaceae</taxon>
        <taxon>BOP clade</taxon>
        <taxon>Pooideae</taxon>
        <taxon>Triticodae</taxon>
        <taxon>Triticeae</taxon>
        <taxon>Triticinae</taxon>
        <taxon>Aegilops</taxon>
    </lineage>
</organism>
<reference evidence="1" key="4">
    <citation type="submission" date="2019-03" db="UniProtKB">
        <authorList>
            <consortium name="EnsemblPlants"/>
        </authorList>
    </citation>
    <scope>IDENTIFICATION</scope>
</reference>
<dbReference type="EnsemblPlants" id="AET6Gv20165700.1">
    <property type="protein sequence ID" value="AET6Gv20165700.1"/>
    <property type="gene ID" value="AET6Gv20165700"/>
</dbReference>
<dbReference type="AlphaFoldDB" id="A0A453N042"/>
<proteinExistence type="predicted"/>
<reference evidence="2" key="1">
    <citation type="journal article" date="2014" name="Science">
        <title>Ancient hybridizations among the ancestral genomes of bread wheat.</title>
        <authorList>
            <consortium name="International Wheat Genome Sequencing Consortium,"/>
            <person name="Marcussen T."/>
            <person name="Sandve S.R."/>
            <person name="Heier L."/>
            <person name="Spannagl M."/>
            <person name="Pfeifer M."/>
            <person name="Jakobsen K.S."/>
            <person name="Wulff B.B."/>
            <person name="Steuernagel B."/>
            <person name="Mayer K.F."/>
            <person name="Olsen O.A."/>
        </authorList>
    </citation>
    <scope>NUCLEOTIDE SEQUENCE [LARGE SCALE GENOMIC DNA]</scope>
    <source>
        <strain evidence="2">cv. AL8/78</strain>
    </source>
</reference>
<reference evidence="1" key="3">
    <citation type="journal article" date="2017" name="Nature">
        <title>Genome sequence of the progenitor of the wheat D genome Aegilops tauschii.</title>
        <authorList>
            <person name="Luo M.C."/>
            <person name="Gu Y.Q."/>
            <person name="Puiu D."/>
            <person name="Wang H."/>
            <person name="Twardziok S.O."/>
            <person name="Deal K.R."/>
            <person name="Huo N."/>
            <person name="Zhu T."/>
            <person name="Wang L."/>
            <person name="Wang Y."/>
            <person name="McGuire P.E."/>
            <person name="Liu S."/>
            <person name="Long H."/>
            <person name="Ramasamy R.K."/>
            <person name="Rodriguez J.C."/>
            <person name="Van S.L."/>
            <person name="Yuan L."/>
            <person name="Wang Z."/>
            <person name="Xia Z."/>
            <person name="Xiao L."/>
            <person name="Anderson O.D."/>
            <person name="Ouyang S."/>
            <person name="Liang Y."/>
            <person name="Zimin A.V."/>
            <person name="Pertea G."/>
            <person name="Qi P."/>
            <person name="Bennetzen J.L."/>
            <person name="Dai X."/>
            <person name="Dawson M.W."/>
            <person name="Muller H.G."/>
            <person name="Kugler K."/>
            <person name="Rivarola-Duarte L."/>
            <person name="Spannagl M."/>
            <person name="Mayer K.F.X."/>
            <person name="Lu F.H."/>
            <person name="Bevan M.W."/>
            <person name="Leroy P."/>
            <person name="Li P."/>
            <person name="You F.M."/>
            <person name="Sun Q."/>
            <person name="Liu Z."/>
            <person name="Lyons E."/>
            <person name="Wicker T."/>
            <person name="Salzberg S.L."/>
            <person name="Devos K.M."/>
            <person name="Dvorak J."/>
        </authorList>
    </citation>
    <scope>NUCLEOTIDE SEQUENCE [LARGE SCALE GENOMIC DNA]</scope>
    <source>
        <strain evidence="1">cv. AL8/78</strain>
    </source>
</reference>
<reference evidence="1" key="5">
    <citation type="journal article" date="2021" name="G3 (Bethesda)">
        <title>Aegilops tauschii genome assembly Aet v5.0 features greater sequence contiguity and improved annotation.</title>
        <authorList>
            <person name="Wang L."/>
            <person name="Zhu T."/>
            <person name="Rodriguez J.C."/>
            <person name="Deal K.R."/>
            <person name="Dubcovsky J."/>
            <person name="McGuire P.E."/>
            <person name="Lux T."/>
            <person name="Spannagl M."/>
            <person name="Mayer K.F.X."/>
            <person name="Baldrich P."/>
            <person name="Meyers B.C."/>
            <person name="Huo N."/>
            <person name="Gu Y.Q."/>
            <person name="Zhou H."/>
            <person name="Devos K.M."/>
            <person name="Bennetzen J.L."/>
            <person name="Unver T."/>
            <person name="Budak H."/>
            <person name="Gulick P.J."/>
            <person name="Galiba G."/>
            <person name="Kalapos B."/>
            <person name="Nelson D.R."/>
            <person name="Li P."/>
            <person name="You F.M."/>
            <person name="Luo M.C."/>
            <person name="Dvorak J."/>
        </authorList>
    </citation>
    <scope>NUCLEOTIDE SEQUENCE [LARGE SCALE GENOMIC DNA]</scope>
    <source>
        <strain evidence="1">cv. AL8/78</strain>
    </source>
</reference>
<evidence type="ECO:0000313" key="1">
    <source>
        <dbReference type="EnsemblPlants" id="AET6Gv20165700.2"/>
    </source>
</evidence>
<reference evidence="2" key="2">
    <citation type="journal article" date="2017" name="Nat. Plants">
        <title>The Aegilops tauschii genome reveals multiple impacts of transposons.</title>
        <authorList>
            <person name="Zhao G."/>
            <person name="Zou C."/>
            <person name="Li K."/>
            <person name="Wang K."/>
            <person name="Li T."/>
            <person name="Gao L."/>
            <person name="Zhang X."/>
            <person name="Wang H."/>
            <person name="Yang Z."/>
            <person name="Liu X."/>
            <person name="Jiang W."/>
            <person name="Mao L."/>
            <person name="Kong X."/>
            <person name="Jiao Y."/>
            <person name="Jia J."/>
        </authorList>
    </citation>
    <scope>NUCLEOTIDE SEQUENCE [LARGE SCALE GENOMIC DNA]</scope>
    <source>
        <strain evidence="2">cv. AL8/78</strain>
    </source>
</reference>
<dbReference type="Gramene" id="AET6Gv20165700.1">
    <property type="protein sequence ID" value="AET6Gv20165700.1"/>
    <property type="gene ID" value="AET6Gv20165700"/>
</dbReference>
<sequence length="127" mass="15242">MAEPHIDVWIFSGWLPRSQTNKKEVLLPLQHHCITKFFEASIHDNWAYQFMLRYKETKYIFCLIIWNQLYLIHVKMIMHLSCWNFFVRQVSASIGNLGWQCHTLMYGYFLVACPVVHHCSLFKDPFT</sequence>
<dbReference type="EnsemblPlants" id="AET6Gv20165700.2">
    <property type="protein sequence ID" value="AET6Gv20165700.2"/>
    <property type="gene ID" value="AET6Gv20165700"/>
</dbReference>
<accession>A0A453N042</accession>
<name>A0A453N042_AEGTS</name>
<dbReference type="Gramene" id="AET6Gv20165700.2">
    <property type="protein sequence ID" value="AET6Gv20165700.2"/>
    <property type="gene ID" value="AET6Gv20165700"/>
</dbReference>
<keyword evidence="2" id="KW-1185">Reference proteome</keyword>
<evidence type="ECO:0000313" key="2">
    <source>
        <dbReference type="Proteomes" id="UP000015105"/>
    </source>
</evidence>
<dbReference type="Proteomes" id="UP000015105">
    <property type="component" value="Chromosome 6D"/>
</dbReference>